<dbReference type="AlphaFoldDB" id="A0A814K313"/>
<name>A0A814K313_ADIRI</name>
<dbReference type="InterPro" id="IPR016186">
    <property type="entry name" value="C-type_lectin-like/link_sf"/>
</dbReference>
<evidence type="ECO:0000313" key="2">
    <source>
        <dbReference type="Proteomes" id="UP000663852"/>
    </source>
</evidence>
<gene>
    <name evidence="1" type="ORF">EDS130_LOCUS17069</name>
</gene>
<dbReference type="OrthoDB" id="6337382at2759"/>
<sequence length="117" mass="13769">MVSSINPTDIFSFKDKILSIMDTSRTIVNQYKCPKGWERFGSSCYYLSNTTSTVSEVKKTCNYTYLTDSQLIRIKYIVELIYVAHHLMRNNLLESFIEIDPYSFKEQTEWELKLAEL</sequence>
<accession>A0A814K313</accession>
<comment type="caution">
    <text evidence="1">The sequence shown here is derived from an EMBL/GenBank/DDBJ whole genome shotgun (WGS) entry which is preliminary data.</text>
</comment>
<dbReference type="InterPro" id="IPR016187">
    <property type="entry name" value="CTDL_fold"/>
</dbReference>
<dbReference type="SUPFAM" id="SSF56436">
    <property type="entry name" value="C-type lectin-like"/>
    <property type="match status" value="1"/>
</dbReference>
<evidence type="ECO:0000313" key="1">
    <source>
        <dbReference type="EMBL" id="CAF1043827.1"/>
    </source>
</evidence>
<dbReference type="EMBL" id="CAJNOJ010000075">
    <property type="protein sequence ID" value="CAF1043827.1"/>
    <property type="molecule type" value="Genomic_DNA"/>
</dbReference>
<organism evidence="1 2">
    <name type="scientific">Adineta ricciae</name>
    <name type="common">Rotifer</name>
    <dbReference type="NCBI Taxonomy" id="249248"/>
    <lineage>
        <taxon>Eukaryota</taxon>
        <taxon>Metazoa</taxon>
        <taxon>Spiralia</taxon>
        <taxon>Gnathifera</taxon>
        <taxon>Rotifera</taxon>
        <taxon>Eurotatoria</taxon>
        <taxon>Bdelloidea</taxon>
        <taxon>Adinetida</taxon>
        <taxon>Adinetidae</taxon>
        <taxon>Adineta</taxon>
    </lineage>
</organism>
<dbReference type="Proteomes" id="UP000663852">
    <property type="component" value="Unassembled WGS sequence"/>
</dbReference>
<dbReference type="Gene3D" id="3.10.100.10">
    <property type="entry name" value="Mannose-Binding Protein A, subunit A"/>
    <property type="match status" value="1"/>
</dbReference>
<proteinExistence type="predicted"/>
<reference evidence="1" key="1">
    <citation type="submission" date="2021-02" db="EMBL/GenBank/DDBJ databases">
        <authorList>
            <person name="Nowell W R."/>
        </authorList>
    </citation>
    <scope>NUCLEOTIDE SEQUENCE</scope>
</reference>
<protein>
    <submittedName>
        <fullName evidence="1">Uncharacterized protein</fullName>
    </submittedName>
</protein>